<dbReference type="AlphaFoldDB" id="A0A5B8MP21"/>
<feature type="region of interest" description="Disordered" evidence="2">
    <location>
        <begin position="79"/>
        <end position="108"/>
    </location>
</feature>
<evidence type="ECO:0000256" key="1">
    <source>
        <dbReference type="SAM" id="Coils"/>
    </source>
</evidence>
<dbReference type="Proteomes" id="UP000316726">
    <property type="component" value="Chromosome 7"/>
</dbReference>
<evidence type="ECO:0000313" key="4">
    <source>
        <dbReference type="Proteomes" id="UP000316726"/>
    </source>
</evidence>
<evidence type="ECO:0000313" key="3">
    <source>
        <dbReference type="EMBL" id="QDZ22266.1"/>
    </source>
</evidence>
<feature type="compositionally biased region" description="Basic and acidic residues" evidence="2">
    <location>
        <begin position="88"/>
        <end position="108"/>
    </location>
</feature>
<accession>A0A5B8MP21</accession>
<dbReference type="EMBL" id="CP031040">
    <property type="protein sequence ID" value="QDZ22266.1"/>
    <property type="molecule type" value="Genomic_DNA"/>
</dbReference>
<proteinExistence type="predicted"/>
<evidence type="ECO:0000256" key="2">
    <source>
        <dbReference type="SAM" id="MobiDB-lite"/>
    </source>
</evidence>
<reference evidence="3 4" key="1">
    <citation type="submission" date="2018-07" db="EMBL/GenBank/DDBJ databases">
        <title>The complete nuclear genome of the prasinophyte Chloropicon primus (CCMP1205).</title>
        <authorList>
            <person name="Pombert J.-F."/>
            <person name="Otis C."/>
            <person name="Turmel M."/>
            <person name="Lemieux C."/>
        </authorList>
    </citation>
    <scope>NUCLEOTIDE SEQUENCE [LARGE SCALE GENOMIC DNA]</scope>
    <source>
        <strain evidence="3 4">CCMP1205</strain>
    </source>
</reference>
<feature type="coiled-coil region" evidence="1">
    <location>
        <begin position="487"/>
        <end position="579"/>
    </location>
</feature>
<gene>
    <name evidence="3" type="ORF">A3770_07p47840</name>
</gene>
<protein>
    <submittedName>
        <fullName evidence="3">Uncharacterized protein</fullName>
    </submittedName>
</protein>
<sequence length="706" mass="79845">MRTVAAVDSMSKINAQMQLSKLQVEVENTKITLKSVQRNYESLSSSFQKKERECQKLEALLSSEREVIQTLLQQLEESNGRAVSEAQSAKEDTRTKEELEHKSKELEKAKGEIKRLQKDKAKFDAEGKSLRKKMLEAESKYHVVARNLKASVEDNKLLQENIDKVLQEAESWHKKYKEASAVVDKLESEKENLKGSLDESLKGANKGMEGKDKEIADLKKDVLNLNHQLHDLGESNRVSDARYKSCKIQMDSMELELKAKVGSLNELQDELDSVTAERDSKQKALDYEKGIALENKFKMEQLAAQLEGEKSAMAELLAKKTREDSDLDVLSKRVAELQQLIDDNAKREARSLGLHTEQIKGKDEEISKGLAAQRKLRGEMTECRKEHQDQLKAWLGEFERMSSHVHGLQARIDVLAGESEDAKGLSIVQKFHEISDECLERECDISALVENMESYFSKMQQWSESACMKIENAEILRSNESEESNQRDEVIRNLEEMIAKIQKEREDGEASAREKVDKLAAEVETLKDKLDSTLSQQHKAVNVMNEMMEAERFASKDRISSLQKAMEEMERQFNAEKMASSAMLEKTVGNLKSLHSEAVKKSSKLQSDLDEASYKFLDLSNQNGRISKQIENISEDLGKYSEHLLELNLVAKEDVEDLGNSLSAPTGSPMNLVSQVFALRTKFLKVTQLNQDVASKCKALQMAASA</sequence>
<organism evidence="3 4">
    <name type="scientific">Chloropicon primus</name>
    <dbReference type="NCBI Taxonomy" id="1764295"/>
    <lineage>
        <taxon>Eukaryota</taxon>
        <taxon>Viridiplantae</taxon>
        <taxon>Chlorophyta</taxon>
        <taxon>Chloropicophyceae</taxon>
        <taxon>Chloropicales</taxon>
        <taxon>Chloropicaceae</taxon>
        <taxon>Chloropicon</taxon>
    </lineage>
</organism>
<dbReference type="STRING" id="1764295.A0A5B8MP21"/>
<keyword evidence="4" id="KW-1185">Reference proteome</keyword>
<name>A0A5B8MP21_9CHLO</name>
<keyword evidence="1" id="KW-0175">Coiled coil</keyword>